<dbReference type="PaxDb" id="121845-A0A3Q0JIH4"/>
<dbReference type="GeneID" id="113472595"/>
<feature type="non-terminal residue" evidence="8">
    <location>
        <position position="157"/>
    </location>
</feature>
<keyword evidence="3" id="KW-1133">Transmembrane helix</keyword>
<dbReference type="Proteomes" id="UP000079169">
    <property type="component" value="Unplaced"/>
</dbReference>
<feature type="compositionally biased region" description="Polar residues" evidence="5">
    <location>
        <begin position="137"/>
        <end position="157"/>
    </location>
</feature>
<evidence type="ECO:0000256" key="5">
    <source>
        <dbReference type="SAM" id="MobiDB-lite"/>
    </source>
</evidence>
<dbReference type="KEGG" id="dci:113472595"/>
<dbReference type="InterPro" id="IPR004842">
    <property type="entry name" value="SLC12A_fam"/>
</dbReference>
<gene>
    <name evidence="8" type="primary">LOC113472595</name>
</gene>
<dbReference type="PANTHER" id="PTHR11827:SF103">
    <property type="entry name" value="SODIUM CHLORIDE COTRANSPORTER 69, ISOFORM E"/>
    <property type="match status" value="1"/>
</dbReference>
<comment type="subcellular location">
    <subcellularLocation>
        <location evidence="1">Membrane</location>
        <topology evidence="1">Multi-pass membrane protein</topology>
    </subcellularLocation>
</comment>
<evidence type="ECO:0000256" key="4">
    <source>
        <dbReference type="ARBA" id="ARBA00023136"/>
    </source>
</evidence>
<keyword evidence="2" id="KW-0812">Transmembrane</keyword>
<evidence type="ECO:0000313" key="7">
    <source>
        <dbReference type="Proteomes" id="UP000079169"/>
    </source>
</evidence>
<proteinExistence type="predicted"/>
<dbReference type="GO" id="GO:0006884">
    <property type="term" value="P:cell volume homeostasis"/>
    <property type="evidence" value="ECO:0007669"/>
    <property type="project" value="TreeGrafter"/>
</dbReference>
<dbReference type="GO" id="GO:0055075">
    <property type="term" value="P:potassium ion homeostasis"/>
    <property type="evidence" value="ECO:0007669"/>
    <property type="project" value="TreeGrafter"/>
</dbReference>
<evidence type="ECO:0000256" key="2">
    <source>
        <dbReference type="ARBA" id="ARBA00022692"/>
    </source>
</evidence>
<dbReference type="InterPro" id="IPR018491">
    <property type="entry name" value="SLC12_C"/>
</dbReference>
<dbReference type="GO" id="GO:0008511">
    <property type="term" value="F:sodium:potassium:chloride symporter activity"/>
    <property type="evidence" value="ECO:0007669"/>
    <property type="project" value="TreeGrafter"/>
</dbReference>
<keyword evidence="4" id="KW-0472">Membrane</keyword>
<dbReference type="GO" id="GO:0055078">
    <property type="term" value="P:sodium ion homeostasis"/>
    <property type="evidence" value="ECO:0007669"/>
    <property type="project" value="TreeGrafter"/>
</dbReference>
<evidence type="ECO:0000313" key="8">
    <source>
        <dbReference type="RefSeq" id="XP_026688192.1"/>
    </source>
</evidence>
<feature type="non-terminal residue" evidence="8">
    <location>
        <position position="1"/>
    </location>
</feature>
<keyword evidence="7" id="KW-1185">Reference proteome</keyword>
<dbReference type="RefSeq" id="XP_026688192.1">
    <property type="nucleotide sequence ID" value="XM_026832391.1"/>
</dbReference>
<feature type="region of interest" description="Disordered" evidence="5">
    <location>
        <begin position="133"/>
        <end position="157"/>
    </location>
</feature>
<organism evidence="7 8">
    <name type="scientific">Diaphorina citri</name>
    <name type="common">Asian citrus psyllid</name>
    <dbReference type="NCBI Taxonomy" id="121845"/>
    <lineage>
        <taxon>Eukaryota</taxon>
        <taxon>Metazoa</taxon>
        <taxon>Ecdysozoa</taxon>
        <taxon>Arthropoda</taxon>
        <taxon>Hexapoda</taxon>
        <taxon>Insecta</taxon>
        <taxon>Pterygota</taxon>
        <taxon>Neoptera</taxon>
        <taxon>Paraneoptera</taxon>
        <taxon>Hemiptera</taxon>
        <taxon>Sternorrhyncha</taxon>
        <taxon>Psylloidea</taxon>
        <taxon>Psyllidae</taxon>
        <taxon>Diaphorininae</taxon>
        <taxon>Diaphorina</taxon>
    </lineage>
</organism>
<dbReference type="GO" id="GO:0055064">
    <property type="term" value="P:chloride ion homeostasis"/>
    <property type="evidence" value="ECO:0007669"/>
    <property type="project" value="TreeGrafter"/>
</dbReference>
<dbReference type="PANTHER" id="PTHR11827">
    <property type="entry name" value="SOLUTE CARRIER FAMILY 12, CATION COTRANSPORTERS"/>
    <property type="match status" value="1"/>
</dbReference>
<dbReference type="Pfam" id="PF03522">
    <property type="entry name" value="SLC12"/>
    <property type="match status" value="1"/>
</dbReference>
<dbReference type="STRING" id="121845.A0A3Q0JIH4"/>
<accession>A0A3Q0JIH4</accession>
<dbReference type="GO" id="GO:1990573">
    <property type="term" value="P:potassium ion import across plasma membrane"/>
    <property type="evidence" value="ECO:0007669"/>
    <property type="project" value="TreeGrafter"/>
</dbReference>
<evidence type="ECO:0000256" key="1">
    <source>
        <dbReference type="ARBA" id="ARBA00004141"/>
    </source>
</evidence>
<dbReference type="AlphaFoldDB" id="A0A3Q0JIH4"/>
<evidence type="ECO:0000259" key="6">
    <source>
        <dbReference type="Pfam" id="PF03522"/>
    </source>
</evidence>
<reference evidence="8" key="1">
    <citation type="submission" date="2025-08" db="UniProtKB">
        <authorList>
            <consortium name="RefSeq"/>
        </authorList>
    </citation>
    <scope>IDENTIFICATION</scope>
</reference>
<sequence length="157" mass="17828">VFIFPKLIFPTGLTLLLPYIISTRHSWASCKLRVFALANRKEELEFEQRNIASLLAKFRIDYADLIIITTITRRPHEETVEFYNHLVRPYLAKDEEADCGDAGDMVLDNYKAMCILRVKGGFDYSSVLADTDPLSRNGVTTPPESLSRNVSASQFSH</sequence>
<evidence type="ECO:0000256" key="3">
    <source>
        <dbReference type="ARBA" id="ARBA00022989"/>
    </source>
</evidence>
<dbReference type="GO" id="GO:0016020">
    <property type="term" value="C:membrane"/>
    <property type="evidence" value="ECO:0007669"/>
    <property type="project" value="UniProtKB-SubCell"/>
</dbReference>
<name>A0A3Q0JIH4_DIACI</name>
<feature type="domain" description="SLC12A transporter C-terminal" evidence="6">
    <location>
        <begin position="11"/>
        <end position="98"/>
    </location>
</feature>
<protein>
    <submittedName>
        <fullName evidence="8">Bumetanide-sensitive sodium-(Potassium)-chloride cotransporter-like</fullName>
    </submittedName>
</protein>